<dbReference type="CDD" id="cd16461">
    <property type="entry name" value="RING-H2_EL5-like"/>
    <property type="match status" value="1"/>
</dbReference>
<evidence type="ECO:0000256" key="3">
    <source>
        <dbReference type="ARBA" id="ARBA00004906"/>
    </source>
</evidence>
<reference evidence="18" key="2">
    <citation type="submission" date="2021-03" db="UniProtKB">
        <authorList>
            <consortium name="EnsemblPlants"/>
        </authorList>
    </citation>
    <scope>IDENTIFICATION</scope>
</reference>
<protein>
    <recommendedName>
        <fullName evidence="4">RING-type E3 ubiquitin transferase</fullName>
        <ecNumber evidence="4">2.3.2.27</ecNumber>
    </recommendedName>
</protein>
<evidence type="ECO:0000256" key="14">
    <source>
        <dbReference type="PROSITE-ProRule" id="PRU00175"/>
    </source>
</evidence>
<dbReference type="SMART" id="SM00184">
    <property type="entry name" value="RING"/>
    <property type="match status" value="1"/>
</dbReference>
<dbReference type="PANTHER" id="PTHR46913:SF19">
    <property type="entry name" value="RING-TYPE E3 UBIQUITIN TRANSFERASE"/>
    <property type="match status" value="1"/>
</dbReference>
<evidence type="ECO:0000256" key="9">
    <source>
        <dbReference type="ARBA" id="ARBA00022786"/>
    </source>
</evidence>
<feature type="transmembrane region" description="Helical" evidence="16">
    <location>
        <begin position="78"/>
        <end position="98"/>
    </location>
</feature>
<keyword evidence="5" id="KW-0808">Transferase</keyword>
<dbReference type="FunFam" id="3.30.40.10:FF:000233">
    <property type="entry name" value="RING-H2 finger protein ATL54"/>
    <property type="match status" value="1"/>
</dbReference>
<dbReference type="InterPro" id="IPR044600">
    <property type="entry name" value="ATL1/ATL16-like"/>
</dbReference>
<evidence type="ECO:0000256" key="5">
    <source>
        <dbReference type="ARBA" id="ARBA00022679"/>
    </source>
</evidence>
<dbReference type="InterPro" id="IPR001841">
    <property type="entry name" value="Znf_RING"/>
</dbReference>
<comment type="pathway">
    <text evidence="3">Protein modification; protein ubiquitination.</text>
</comment>
<dbReference type="AlphaFoldDB" id="A0A803LUT7"/>
<dbReference type="Pfam" id="PF13639">
    <property type="entry name" value="zf-RING_2"/>
    <property type="match status" value="1"/>
</dbReference>
<dbReference type="GO" id="GO:0016020">
    <property type="term" value="C:membrane"/>
    <property type="evidence" value="ECO:0007669"/>
    <property type="project" value="UniProtKB-SubCell"/>
</dbReference>
<evidence type="ECO:0000256" key="4">
    <source>
        <dbReference type="ARBA" id="ARBA00012483"/>
    </source>
</evidence>
<keyword evidence="8 14" id="KW-0863">Zinc-finger</keyword>
<dbReference type="PROSITE" id="PS50089">
    <property type="entry name" value="ZF_RING_2"/>
    <property type="match status" value="1"/>
</dbReference>
<evidence type="ECO:0000256" key="11">
    <source>
        <dbReference type="ARBA" id="ARBA00022989"/>
    </source>
</evidence>
<reference evidence="18" key="1">
    <citation type="journal article" date="2017" name="Nature">
        <title>The genome of Chenopodium quinoa.</title>
        <authorList>
            <person name="Jarvis D.E."/>
            <person name="Ho Y.S."/>
            <person name="Lightfoot D.J."/>
            <person name="Schmoeckel S.M."/>
            <person name="Li B."/>
            <person name="Borm T.J.A."/>
            <person name="Ohyanagi H."/>
            <person name="Mineta K."/>
            <person name="Michell C.T."/>
            <person name="Saber N."/>
            <person name="Kharbatia N.M."/>
            <person name="Rupper R.R."/>
            <person name="Sharp A.R."/>
            <person name="Dally N."/>
            <person name="Boughton B.A."/>
            <person name="Woo Y.H."/>
            <person name="Gao G."/>
            <person name="Schijlen E.G.W.M."/>
            <person name="Guo X."/>
            <person name="Momin A.A."/>
            <person name="Negrao S."/>
            <person name="Al-Babili S."/>
            <person name="Gehring C."/>
            <person name="Roessner U."/>
            <person name="Jung C."/>
            <person name="Murphy K."/>
            <person name="Arold S.T."/>
            <person name="Gojobori T."/>
            <person name="van der Linden C.G."/>
            <person name="van Loo E.N."/>
            <person name="Jellen E.N."/>
            <person name="Maughan P.J."/>
            <person name="Tester M."/>
        </authorList>
    </citation>
    <scope>NUCLEOTIDE SEQUENCE [LARGE SCALE GENOMIC DNA]</scope>
    <source>
        <strain evidence="18">cv. PI 614886</strain>
    </source>
</reference>
<dbReference type="Proteomes" id="UP000596660">
    <property type="component" value="Unplaced"/>
</dbReference>
<feature type="region of interest" description="Disordered" evidence="15">
    <location>
        <begin position="326"/>
        <end position="347"/>
    </location>
</feature>
<dbReference type="Gramene" id="AUR62018981-RA">
    <property type="protein sequence ID" value="AUR62018981-RA:cds"/>
    <property type="gene ID" value="AUR62018981"/>
</dbReference>
<comment type="subcellular location">
    <subcellularLocation>
        <location evidence="2">Membrane</location>
        <topology evidence="2">Single-pass membrane protein</topology>
    </subcellularLocation>
</comment>
<evidence type="ECO:0000256" key="8">
    <source>
        <dbReference type="ARBA" id="ARBA00022771"/>
    </source>
</evidence>
<keyword evidence="9" id="KW-0833">Ubl conjugation pathway</keyword>
<dbReference type="KEGG" id="cqi:110709698"/>
<evidence type="ECO:0000256" key="12">
    <source>
        <dbReference type="ARBA" id="ARBA00023136"/>
    </source>
</evidence>
<keyword evidence="10" id="KW-0862">Zinc</keyword>
<evidence type="ECO:0000259" key="17">
    <source>
        <dbReference type="PROSITE" id="PS50089"/>
    </source>
</evidence>
<evidence type="ECO:0000256" key="13">
    <source>
        <dbReference type="ARBA" id="ARBA00024209"/>
    </source>
</evidence>
<evidence type="ECO:0000256" key="10">
    <source>
        <dbReference type="ARBA" id="ARBA00022833"/>
    </source>
</evidence>
<evidence type="ECO:0000313" key="19">
    <source>
        <dbReference type="Proteomes" id="UP000596660"/>
    </source>
</evidence>
<dbReference type="EnsemblPlants" id="AUR62018981-RA">
    <property type="protein sequence ID" value="AUR62018981-RA:cds"/>
    <property type="gene ID" value="AUR62018981"/>
</dbReference>
<dbReference type="GO" id="GO:0061630">
    <property type="term" value="F:ubiquitin protein ligase activity"/>
    <property type="evidence" value="ECO:0007669"/>
    <property type="project" value="UniProtKB-EC"/>
</dbReference>
<evidence type="ECO:0000256" key="1">
    <source>
        <dbReference type="ARBA" id="ARBA00000900"/>
    </source>
</evidence>
<keyword evidence="6 16" id="KW-0812">Transmembrane</keyword>
<dbReference type="Gene3D" id="3.30.40.10">
    <property type="entry name" value="Zinc/RING finger domain, C3HC4 (zinc finger)"/>
    <property type="match status" value="1"/>
</dbReference>
<dbReference type="GO" id="GO:0008270">
    <property type="term" value="F:zinc ion binding"/>
    <property type="evidence" value="ECO:0007669"/>
    <property type="project" value="UniProtKB-KW"/>
</dbReference>
<dbReference type="RefSeq" id="XP_021743613.1">
    <property type="nucleotide sequence ID" value="XM_021887921.1"/>
</dbReference>
<dbReference type="OrthoDB" id="9984778at2759"/>
<organism evidence="18 19">
    <name type="scientific">Chenopodium quinoa</name>
    <name type="common">Quinoa</name>
    <dbReference type="NCBI Taxonomy" id="63459"/>
    <lineage>
        <taxon>Eukaryota</taxon>
        <taxon>Viridiplantae</taxon>
        <taxon>Streptophyta</taxon>
        <taxon>Embryophyta</taxon>
        <taxon>Tracheophyta</taxon>
        <taxon>Spermatophyta</taxon>
        <taxon>Magnoliopsida</taxon>
        <taxon>eudicotyledons</taxon>
        <taxon>Gunneridae</taxon>
        <taxon>Pentapetalae</taxon>
        <taxon>Caryophyllales</taxon>
        <taxon>Chenopodiaceae</taxon>
        <taxon>Chenopodioideae</taxon>
        <taxon>Atripliceae</taxon>
        <taxon>Chenopodium</taxon>
    </lineage>
</organism>
<evidence type="ECO:0000313" key="18">
    <source>
        <dbReference type="EnsemblPlants" id="AUR62018981-RA:cds"/>
    </source>
</evidence>
<dbReference type="InterPro" id="IPR013083">
    <property type="entry name" value="Znf_RING/FYVE/PHD"/>
</dbReference>
<proteinExistence type="inferred from homology"/>
<evidence type="ECO:0000256" key="7">
    <source>
        <dbReference type="ARBA" id="ARBA00022723"/>
    </source>
</evidence>
<dbReference type="PANTHER" id="PTHR46913">
    <property type="entry name" value="RING-H2 FINGER PROTEIN ATL16"/>
    <property type="match status" value="1"/>
</dbReference>
<name>A0A803LUT7_CHEQI</name>
<keyword evidence="11 16" id="KW-1133">Transmembrane helix</keyword>
<dbReference type="UniPathway" id="UPA00143"/>
<keyword evidence="12 16" id="KW-0472">Membrane</keyword>
<dbReference type="OMA" id="MKRSYSW"/>
<gene>
    <name evidence="18" type="primary">LOC110709698</name>
</gene>
<evidence type="ECO:0000256" key="16">
    <source>
        <dbReference type="SAM" id="Phobius"/>
    </source>
</evidence>
<evidence type="ECO:0000256" key="15">
    <source>
        <dbReference type="SAM" id="MobiDB-lite"/>
    </source>
</evidence>
<comment type="catalytic activity">
    <reaction evidence="1">
        <text>S-ubiquitinyl-[E2 ubiquitin-conjugating enzyme]-L-cysteine + [acceptor protein]-L-lysine = [E2 ubiquitin-conjugating enzyme]-L-cysteine + N(6)-ubiquitinyl-[acceptor protein]-L-lysine.</text>
        <dbReference type="EC" id="2.3.2.27"/>
    </reaction>
</comment>
<feature type="domain" description="RING-type" evidence="17">
    <location>
        <begin position="186"/>
        <end position="228"/>
    </location>
</feature>
<dbReference type="GO" id="GO:0016567">
    <property type="term" value="P:protein ubiquitination"/>
    <property type="evidence" value="ECO:0007669"/>
    <property type="project" value="UniProtKB-UniPathway"/>
</dbReference>
<dbReference type="SUPFAM" id="SSF57850">
    <property type="entry name" value="RING/U-box"/>
    <property type="match status" value="1"/>
</dbReference>
<accession>A0A803LUT7</accession>
<sequence>MAIRFRKLLHYLTYTTNVTTTIPCTDLCDPTCGDFDECYSFPTGPDSFPPLPPPLPSTTTIVATPSSNTHDDFHLSPLVIIIIIILAGAFLLVSYYAIVIKYCTFWTRLVSRRGNNRHVPNESNQFRDPHHVPEDRAIDVTTGQFNPMVDHPIWLISTVGLHQSVINSITVIRYKKEDGLIDGTDCSVCLSEFQEGETLRLLPKCEHAFHIDCIDTWLRSHTNCPMCRASIVANPDRPGSASNEPGFGTSRRIEIPQMADTESSDGELVITQNGNNEVSLVVENRGETGDFEVEIEIDQSKAESDIHPIALVVRRSYSMDYRHVSTPYTQQNSNSNSNSYALVGGSSSRPLPSRVNRVMKRSYSWSERFFWPARNQNHCNSNISP</sequence>
<keyword evidence="7" id="KW-0479">Metal-binding</keyword>
<comment type="similarity">
    <text evidence="13">Belongs to the RING-type zinc finger family. ATL subfamily.</text>
</comment>
<evidence type="ECO:0000256" key="2">
    <source>
        <dbReference type="ARBA" id="ARBA00004167"/>
    </source>
</evidence>
<dbReference type="GeneID" id="110709698"/>
<evidence type="ECO:0000256" key="6">
    <source>
        <dbReference type="ARBA" id="ARBA00022692"/>
    </source>
</evidence>
<dbReference type="EC" id="2.3.2.27" evidence="4"/>
<keyword evidence="19" id="KW-1185">Reference proteome</keyword>